<dbReference type="EMBL" id="FLUO01000004">
    <property type="protein sequence ID" value="SBW13006.1"/>
    <property type="molecule type" value="Genomic_DNA"/>
</dbReference>
<reference evidence="5" key="1">
    <citation type="submission" date="2016-04" db="EMBL/GenBank/DDBJ databases">
        <authorList>
            <person name="Evans L.H."/>
            <person name="Alamgir A."/>
            <person name="Owens N."/>
            <person name="Weber N.D."/>
            <person name="Virtaneva K."/>
            <person name="Barbian K."/>
            <person name="Babar A."/>
            <person name="Rosenke K."/>
        </authorList>
    </citation>
    <scope>NUCLEOTIDE SEQUENCE</scope>
    <source>
        <strain evidence="5">86</strain>
    </source>
</reference>
<comment type="similarity">
    <text evidence="3">Belongs to the flavoredoxin family.</text>
</comment>
<dbReference type="InterPro" id="IPR002563">
    <property type="entry name" value="Flavin_Rdtase-like_dom"/>
</dbReference>
<dbReference type="GO" id="GO:0016646">
    <property type="term" value="F:oxidoreductase activity, acting on the CH-NH group of donors, NAD or NADP as acceptor"/>
    <property type="evidence" value="ECO:0007669"/>
    <property type="project" value="UniProtKB-ARBA"/>
</dbReference>
<dbReference type="Pfam" id="PF01613">
    <property type="entry name" value="Flavin_Reduct"/>
    <property type="match status" value="1"/>
</dbReference>
<dbReference type="AlphaFoldDB" id="A0A212KMQ8"/>
<proteinExistence type="inferred from homology"/>
<evidence type="ECO:0000256" key="3">
    <source>
        <dbReference type="ARBA" id="ARBA00038054"/>
    </source>
</evidence>
<keyword evidence="2" id="KW-0285">Flavoprotein</keyword>
<dbReference type="SUPFAM" id="SSF50475">
    <property type="entry name" value="FMN-binding split barrel"/>
    <property type="match status" value="1"/>
</dbReference>
<dbReference type="Gene3D" id="2.30.110.10">
    <property type="entry name" value="Electron Transport, Fmn-binding Protein, Chain A"/>
    <property type="match status" value="1"/>
</dbReference>
<evidence type="ECO:0000259" key="4">
    <source>
        <dbReference type="SMART" id="SM00903"/>
    </source>
</evidence>
<name>A0A212KMQ8_9PROT</name>
<organism evidence="5">
    <name type="scientific">uncultured Alphaproteobacteria bacterium</name>
    <dbReference type="NCBI Taxonomy" id="91750"/>
    <lineage>
        <taxon>Bacteria</taxon>
        <taxon>Pseudomonadati</taxon>
        <taxon>Pseudomonadota</taxon>
        <taxon>Alphaproteobacteria</taxon>
        <taxon>environmental samples</taxon>
    </lineage>
</organism>
<feature type="domain" description="Flavin reductase like" evidence="4">
    <location>
        <begin position="15"/>
        <end position="162"/>
    </location>
</feature>
<dbReference type="InterPro" id="IPR012349">
    <property type="entry name" value="Split_barrel_FMN-bd"/>
</dbReference>
<dbReference type="PANTHER" id="PTHR43567">
    <property type="entry name" value="FLAVOREDOXIN-RELATED-RELATED"/>
    <property type="match status" value="1"/>
</dbReference>
<gene>
    <name evidence="5" type="ORF">KL86APRO_40025</name>
</gene>
<accession>A0A212KMQ8</accession>
<evidence type="ECO:0000256" key="1">
    <source>
        <dbReference type="ARBA" id="ARBA00001917"/>
    </source>
</evidence>
<dbReference type="InterPro" id="IPR052174">
    <property type="entry name" value="Flavoredoxin"/>
</dbReference>
<dbReference type="PANTHER" id="PTHR43567:SF1">
    <property type="entry name" value="FLAVOREDOXIN"/>
    <property type="match status" value="1"/>
</dbReference>
<dbReference type="GO" id="GO:0010181">
    <property type="term" value="F:FMN binding"/>
    <property type="evidence" value="ECO:0007669"/>
    <property type="project" value="InterPro"/>
</dbReference>
<comment type="cofactor">
    <cofactor evidence="1">
        <name>FMN</name>
        <dbReference type="ChEBI" id="CHEBI:58210"/>
    </cofactor>
</comment>
<dbReference type="SMART" id="SM00903">
    <property type="entry name" value="Flavin_Reduct"/>
    <property type="match status" value="1"/>
</dbReference>
<protein>
    <submittedName>
        <fullName evidence="5">Flavin reductase domain protein FMN-binding</fullName>
    </submittedName>
</protein>
<sequence>MDPHVLPVALDRAYRLINHGPTVLVSAAHDGVADVMTAAWACALDFSPPKLTVVIDKASRTRALLEKSGGFAVQVPTAAQARLALGVGSVSLADAPDKLASCGVDLFRAPDCDLPLVAGCSAWLACRVISEPHNQQTYDLFIGEVTAAWADSRAFADGRWRFESADPAWRSLHHVAGGHFYAIGNPVDLD</sequence>
<evidence type="ECO:0000313" key="5">
    <source>
        <dbReference type="EMBL" id="SBW13006.1"/>
    </source>
</evidence>
<evidence type="ECO:0000256" key="2">
    <source>
        <dbReference type="ARBA" id="ARBA00022630"/>
    </source>
</evidence>